<protein>
    <submittedName>
        <fullName evidence="7">RNA polymerase sigma factor</fullName>
    </submittedName>
</protein>
<dbReference type="GO" id="GO:0016987">
    <property type="term" value="F:sigma factor activity"/>
    <property type="evidence" value="ECO:0007669"/>
    <property type="project" value="UniProtKB-KW"/>
</dbReference>
<feature type="domain" description="RNA polymerase sigma factor 70 region 4 type 2" evidence="6">
    <location>
        <begin position="111"/>
        <end position="159"/>
    </location>
</feature>
<dbReference type="SUPFAM" id="SSF88946">
    <property type="entry name" value="Sigma2 domain of RNA polymerase sigma factors"/>
    <property type="match status" value="1"/>
</dbReference>
<feature type="domain" description="RNA polymerase sigma-70 region 2" evidence="5">
    <location>
        <begin position="15"/>
        <end position="79"/>
    </location>
</feature>
<evidence type="ECO:0000313" key="8">
    <source>
        <dbReference type="Proteomes" id="UP000620266"/>
    </source>
</evidence>
<dbReference type="EMBL" id="BMCG01000004">
    <property type="protein sequence ID" value="GGC12741.1"/>
    <property type="molecule type" value="Genomic_DNA"/>
</dbReference>
<comment type="caution">
    <text evidence="7">The sequence shown here is derived from an EMBL/GenBank/DDBJ whole genome shotgun (WGS) entry which is preliminary data.</text>
</comment>
<comment type="similarity">
    <text evidence="1">Belongs to the sigma-70 factor family. ECF subfamily.</text>
</comment>
<dbReference type="InterPro" id="IPR013249">
    <property type="entry name" value="RNA_pol_sigma70_r4_t2"/>
</dbReference>
<dbReference type="GO" id="GO:0003677">
    <property type="term" value="F:DNA binding"/>
    <property type="evidence" value="ECO:0007669"/>
    <property type="project" value="InterPro"/>
</dbReference>
<dbReference type="InterPro" id="IPR039425">
    <property type="entry name" value="RNA_pol_sigma-70-like"/>
</dbReference>
<evidence type="ECO:0000256" key="2">
    <source>
        <dbReference type="ARBA" id="ARBA00023015"/>
    </source>
</evidence>
<dbReference type="InterPro" id="IPR013324">
    <property type="entry name" value="RNA_pol_sigma_r3/r4-like"/>
</dbReference>
<dbReference type="SUPFAM" id="SSF88659">
    <property type="entry name" value="Sigma3 and sigma4 domains of RNA polymerase sigma factors"/>
    <property type="match status" value="1"/>
</dbReference>
<dbReference type="PANTHER" id="PTHR43133:SF63">
    <property type="entry name" value="RNA POLYMERASE SIGMA FACTOR FECI-RELATED"/>
    <property type="match status" value="1"/>
</dbReference>
<keyword evidence="8" id="KW-1185">Reference proteome</keyword>
<dbReference type="Pfam" id="PF08281">
    <property type="entry name" value="Sigma70_r4_2"/>
    <property type="match status" value="1"/>
</dbReference>
<dbReference type="NCBIfam" id="TIGR02937">
    <property type="entry name" value="sigma70-ECF"/>
    <property type="match status" value="1"/>
</dbReference>
<dbReference type="InterPro" id="IPR013325">
    <property type="entry name" value="RNA_pol_sigma_r2"/>
</dbReference>
<sequence>MASADSLQQQEIASLYTEHHGWLQGWLRKRLGDAAKAADLAHDTFVRLLAREEVIAAREPRAFLTTVAQRVLYSHWRREELERAYLDALMQMPDEMAPSPEERAILLEMLVEIDRMLDGLPRIVRRAFLHAQLDDMTHAEIAAKLDISVSTVKRHLIRAGAQCYFALSVA</sequence>
<keyword evidence="4" id="KW-0804">Transcription</keyword>
<dbReference type="RefSeq" id="WP_188396310.1">
    <property type="nucleotide sequence ID" value="NZ_BMCG01000004.1"/>
</dbReference>
<evidence type="ECO:0000256" key="4">
    <source>
        <dbReference type="ARBA" id="ARBA00023163"/>
    </source>
</evidence>
<dbReference type="Proteomes" id="UP000620266">
    <property type="component" value="Unassembled WGS sequence"/>
</dbReference>
<dbReference type="Gene3D" id="1.10.1740.10">
    <property type="match status" value="1"/>
</dbReference>
<organism evidence="7 8">
    <name type="scientific">Oxalicibacterium flavum</name>
    <dbReference type="NCBI Taxonomy" id="179467"/>
    <lineage>
        <taxon>Bacteria</taxon>
        <taxon>Pseudomonadati</taxon>
        <taxon>Pseudomonadota</taxon>
        <taxon>Betaproteobacteria</taxon>
        <taxon>Burkholderiales</taxon>
        <taxon>Oxalobacteraceae</taxon>
        <taxon>Oxalicibacterium</taxon>
    </lineage>
</organism>
<dbReference type="InterPro" id="IPR007627">
    <property type="entry name" value="RNA_pol_sigma70_r2"/>
</dbReference>
<evidence type="ECO:0000256" key="3">
    <source>
        <dbReference type="ARBA" id="ARBA00023082"/>
    </source>
</evidence>
<name>A0A8J2XYE7_9BURK</name>
<proteinExistence type="inferred from homology"/>
<evidence type="ECO:0000256" key="1">
    <source>
        <dbReference type="ARBA" id="ARBA00010641"/>
    </source>
</evidence>
<dbReference type="FunFam" id="1.10.1740.10:FF:000009">
    <property type="entry name" value="RNA polymerase sigma factor"/>
    <property type="match status" value="1"/>
</dbReference>
<dbReference type="NCBIfam" id="NF009180">
    <property type="entry name" value="PRK12528.1"/>
    <property type="match status" value="1"/>
</dbReference>
<evidence type="ECO:0000259" key="5">
    <source>
        <dbReference type="Pfam" id="PF04542"/>
    </source>
</evidence>
<evidence type="ECO:0000259" key="6">
    <source>
        <dbReference type="Pfam" id="PF08281"/>
    </source>
</evidence>
<dbReference type="GO" id="GO:0006352">
    <property type="term" value="P:DNA-templated transcription initiation"/>
    <property type="evidence" value="ECO:0007669"/>
    <property type="project" value="InterPro"/>
</dbReference>
<dbReference type="Pfam" id="PF04542">
    <property type="entry name" value="Sigma70_r2"/>
    <property type="match status" value="1"/>
</dbReference>
<dbReference type="InterPro" id="IPR036388">
    <property type="entry name" value="WH-like_DNA-bd_sf"/>
</dbReference>
<gene>
    <name evidence="7" type="ORF">GCM10007205_22060</name>
</gene>
<dbReference type="Gene3D" id="1.10.10.10">
    <property type="entry name" value="Winged helix-like DNA-binding domain superfamily/Winged helix DNA-binding domain"/>
    <property type="match status" value="1"/>
</dbReference>
<dbReference type="InterPro" id="IPR014284">
    <property type="entry name" value="RNA_pol_sigma-70_dom"/>
</dbReference>
<keyword evidence="3" id="KW-0731">Sigma factor</keyword>
<keyword evidence="2" id="KW-0805">Transcription regulation</keyword>
<reference evidence="7" key="2">
    <citation type="submission" date="2020-09" db="EMBL/GenBank/DDBJ databases">
        <authorList>
            <person name="Sun Q."/>
            <person name="Sedlacek I."/>
        </authorList>
    </citation>
    <scope>NUCLEOTIDE SEQUENCE</scope>
    <source>
        <strain evidence="7">CCM 7086</strain>
    </source>
</reference>
<reference evidence="7" key="1">
    <citation type="journal article" date="2014" name="Int. J. Syst. Evol. Microbiol.">
        <title>Complete genome sequence of Corynebacterium casei LMG S-19264T (=DSM 44701T), isolated from a smear-ripened cheese.</title>
        <authorList>
            <consortium name="US DOE Joint Genome Institute (JGI-PGF)"/>
            <person name="Walter F."/>
            <person name="Albersmeier A."/>
            <person name="Kalinowski J."/>
            <person name="Ruckert C."/>
        </authorList>
    </citation>
    <scope>NUCLEOTIDE SEQUENCE</scope>
    <source>
        <strain evidence="7">CCM 7086</strain>
    </source>
</reference>
<evidence type="ECO:0000313" key="7">
    <source>
        <dbReference type="EMBL" id="GGC12741.1"/>
    </source>
</evidence>
<dbReference type="PANTHER" id="PTHR43133">
    <property type="entry name" value="RNA POLYMERASE ECF-TYPE SIGMA FACTO"/>
    <property type="match status" value="1"/>
</dbReference>
<dbReference type="AlphaFoldDB" id="A0A8J2XYE7"/>
<accession>A0A8J2XYE7</accession>